<dbReference type="InParanoid" id="A0A078A080"/>
<accession>A0A078A080</accession>
<feature type="region of interest" description="Disordered" evidence="1">
    <location>
        <begin position="232"/>
        <end position="308"/>
    </location>
</feature>
<feature type="compositionally biased region" description="Low complexity" evidence="1">
    <location>
        <begin position="144"/>
        <end position="160"/>
    </location>
</feature>
<evidence type="ECO:0000313" key="2">
    <source>
        <dbReference type="EMBL" id="CDW74188.1"/>
    </source>
</evidence>
<feature type="region of interest" description="Disordered" evidence="1">
    <location>
        <begin position="330"/>
        <end position="350"/>
    </location>
</feature>
<dbReference type="AlphaFoldDB" id="A0A078A080"/>
<feature type="compositionally biased region" description="Polar residues" evidence="1">
    <location>
        <begin position="273"/>
        <end position="308"/>
    </location>
</feature>
<feature type="compositionally biased region" description="Low complexity" evidence="1">
    <location>
        <begin position="239"/>
        <end position="259"/>
    </location>
</feature>
<feature type="compositionally biased region" description="Polar residues" evidence="1">
    <location>
        <begin position="330"/>
        <end position="342"/>
    </location>
</feature>
<organism evidence="2 3">
    <name type="scientific">Stylonychia lemnae</name>
    <name type="common">Ciliate</name>
    <dbReference type="NCBI Taxonomy" id="5949"/>
    <lineage>
        <taxon>Eukaryota</taxon>
        <taxon>Sar</taxon>
        <taxon>Alveolata</taxon>
        <taxon>Ciliophora</taxon>
        <taxon>Intramacronucleata</taxon>
        <taxon>Spirotrichea</taxon>
        <taxon>Stichotrichia</taxon>
        <taxon>Sporadotrichida</taxon>
        <taxon>Oxytrichidae</taxon>
        <taxon>Stylonychinae</taxon>
        <taxon>Stylonychia</taxon>
    </lineage>
</organism>
<sequence>MVTSQQNITIVLSRVRGVQSSRFLRKKCDVSQYCLVQLSNKDSKAILPHNTLITDLISPYKIEEFMIAKTQQYLYHQEKDETNSTCSPIRIIRSDVDNSLERLISSPAQTIYVQPSDENDEVVQLNQSCSESQMQMNTDRQHNRNNSKSSTKQSQKSNSKLNRKSKIMQQSVYQQNNKDQGVNQSTSNYLQNYITSNRQSHKKQPSSSSSNIIPITHFQVKKHSVNDTAFNYNGQIAPNQGQSNTGSTSTNTNTGGVNSLSRGNSMKKMKTFCNGSTGSNPAQTTSYQNQNTKPGSSLGQTSNHPQVSGFNKQTKKIVHKGGKSVNMYSTLNGQSQPQNALKKSQPKEAHRDMIKENFRDNAFVKIIQEDYNQTTRNEKTPAQSRQLVRENLVQSNQAKPHGSMKQSFTSNQDQALIFNKQHSQQHQQQTIQERPQINNLNEIFSDFLDEQSQIQSSSQTKGKIQSKVRAESLHSRQQVLLEEDSLENMKKLPEQYNHGYLQTEQYNSGLQDSQSISGNQATQRAIKHMAHKSMYALNSNQSRLGNQKKSLGQISQSGKNQNGQGQHFGTFDNSHAFYNHQYAITTMSECPNYDNLVLTENYNICNINPNTGANINDNMSSSKLNQQQHSLRLNTEMDITNKENINNQRENFDGLGKRGGTMGYTANVRSDSNPTKHRVRYHFIIKFYRIIDTVTSKMIY</sequence>
<feature type="region of interest" description="Disordered" evidence="1">
    <location>
        <begin position="130"/>
        <end position="164"/>
    </location>
</feature>
<proteinExistence type="predicted"/>
<keyword evidence="3" id="KW-1185">Reference proteome</keyword>
<dbReference type="EMBL" id="CCKQ01003079">
    <property type="protein sequence ID" value="CDW74188.1"/>
    <property type="molecule type" value="Genomic_DNA"/>
</dbReference>
<dbReference type="Proteomes" id="UP000039865">
    <property type="component" value="Unassembled WGS sequence"/>
</dbReference>
<name>A0A078A080_STYLE</name>
<gene>
    <name evidence="2" type="primary">Contig2363.g2551</name>
    <name evidence="2" type="ORF">STYLEM_3182</name>
</gene>
<evidence type="ECO:0000313" key="3">
    <source>
        <dbReference type="Proteomes" id="UP000039865"/>
    </source>
</evidence>
<evidence type="ECO:0000256" key="1">
    <source>
        <dbReference type="SAM" id="MobiDB-lite"/>
    </source>
</evidence>
<protein>
    <submittedName>
        <fullName evidence="2">Uncharacterized protein</fullName>
    </submittedName>
</protein>
<reference evidence="2 3" key="1">
    <citation type="submission" date="2014-06" db="EMBL/GenBank/DDBJ databases">
        <authorList>
            <person name="Swart Estienne"/>
        </authorList>
    </citation>
    <scope>NUCLEOTIDE SEQUENCE [LARGE SCALE GENOMIC DNA]</scope>
    <source>
        <strain evidence="2 3">130c</strain>
    </source>
</reference>